<organism evidence="3 4">
    <name type="scientific">Pseudonocardia hierapolitana</name>
    <dbReference type="NCBI Taxonomy" id="1128676"/>
    <lineage>
        <taxon>Bacteria</taxon>
        <taxon>Bacillati</taxon>
        <taxon>Actinomycetota</taxon>
        <taxon>Actinomycetes</taxon>
        <taxon>Pseudonocardiales</taxon>
        <taxon>Pseudonocardiaceae</taxon>
        <taxon>Pseudonocardia</taxon>
    </lineage>
</organism>
<dbReference type="PANTHER" id="PTHR43669">
    <property type="entry name" value="5-KETO-D-GLUCONATE 5-REDUCTASE"/>
    <property type="match status" value="1"/>
</dbReference>
<evidence type="ECO:0000256" key="2">
    <source>
        <dbReference type="ARBA" id="ARBA00023002"/>
    </source>
</evidence>
<dbReference type="Gene3D" id="3.40.50.720">
    <property type="entry name" value="NAD(P)-binding Rossmann-like Domain"/>
    <property type="match status" value="1"/>
</dbReference>
<gene>
    <name evidence="3" type="ORF">FHX44_112781</name>
</gene>
<accession>A0A561SPW0</accession>
<dbReference type="InterPro" id="IPR002347">
    <property type="entry name" value="SDR_fam"/>
</dbReference>
<protein>
    <submittedName>
        <fullName evidence="3">NADP-dependent 3-hydroxy acid dehydrogenase YdfG</fullName>
    </submittedName>
</protein>
<comment type="caution">
    <text evidence="3">The sequence shown here is derived from an EMBL/GenBank/DDBJ whole genome shotgun (WGS) entry which is preliminary data.</text>
</comment>
<dbReference type="InterPro" id="IPR036291">
    <property type="entry name" value="NAD(P)-bd_dom_sf"/>
</dbReference>
<evidence type="ECO:0000313" key="4">
    <source>
        <dbReference type="Proteomes" id="UP000321261"/>
    </source>
</evidence>
<sequence>MPMRIPGRAPIPSVPLITNRRDRIMLLENRNAVVYGAGGSIGSAVAAGFAREGARVFLVGRTRESLERVAKEITGAGGRADVSVLDALDEQAVDDHARSVVETAGSIDISFNLVGAGDVQGIPLIDMTTADFSRPIVTRATANFISTRAAARHMVEQGSGVILALDSGSAVGSPMMGGTGPADAATDTLVRNLAAEIGPRGVRVVGIWTAGLPETLSPEKLAAVTGGPAMDDAAFQGLLQHLDGMRMTRRSPTLAQLSATAAFLASDGAGAITGTFVNVTSGMFPS</sequence>
<dbReference type="CDD" id="cd05233">
    <property type="entry name" value="SDR_c"/>
    <property type="match status" value="1"/>
</dbReference>
<dbReference type="PRINTS" id="PR00081">
    <property type="entry name" value="GDHRDH"/>
</dbReference>
<keyword evidence="4" id="KW-1185">Reference proteome</keyword>
<dbReference type="EMBL" id="VIWU01000001">
    <property type="protein sequence ID" value="TWF76883.1"/>
    <property type="molecule type" value="Genomic_DNA"/>
</dbReference>
<reference evidence="3 4" key="1">
    <citation type="submission" date="2019-06" db="EMBL/GenBank/DDBJ databases">
        <title>Sequencing the genomes of 1000 actinobacteria strains.</title>
        <authorList>
            <person name="Klenk H.-P."/>
        </authorList>
    </citation>
    <scope>NUCLEOTIDE SEQUENCE [LARGE SCALE GENOMIC DNA]</scope>
    <source>
        <strain evidence="3 4">DSM 45671</strain>
    </source>
</reference>
<dbReference type="PANTHER" id="PTHR43669:SF8">
    <property type="entry name" value="SHORT-CHAIN TYPE DEHYDROGENASE_REDUCTASE-RELATED"/>
    <property type="match status" value="1"/>
</dbReference>
<proteinExistence type="inferred from homology"/>
<comment type="similarity">
    <text evidence="1">Belongs to the short-chain dehydrogenases/reductases (SDR) family.</text>
</comment>
<dbReference type="Pfam" id="PF13561">
    <property type="entry name" value="adh_short_C2"/>
    <property type="match status" value="1"/>
</dbReference>
<dbReference type="Proteomes" id="UP000321261">
    <property type="component" value="Unassembled WGS sequence"/>
</dbReference>
<dbReference type="GO" id="GO:0016491">
    <property type="term" value="F:oxidoreductase activity"/>
    <property type="evidence" value="ECO:0007669"/>
    <property type="project" value="UniProtKB-KW"/>
</dbReference>
<keyword evidence="2" id="KW-0560">Oxidoreductase</keyword>
<name>A0A561SPW0_9PSEU</name>
<dbReference type="AlphaFoldDB" id="A0A561SPW0"/>
<dbReference type="SUPFAM" id="SSF51735">
    <property type="entry name" value="NAD(P)-binding Rossmann-fold domains"/>
    <property type="match status" value="1"/>
</dbReference>
<evidence type="ECO:0000256" key="1">
    <source>
        <dbReference type="ARBA" id="ARBA00006484"/>
    </source>
</evidence>
<evidence type="ECO:0000313" key="3">
    <source>
        <dbReference type="EMBL" id="TWF76883.1"/>
    </source>
</evidence>